<evidence type="ECO:0000256" key="5">
    <source>
        <dbReference type="ARBA" id="ARBA00022970"/>
    </source>
</evidence>
<evidence type="ECO:0000256" key="3">
    <source>
        <dbReference type="ARBA" id="ARBA00022741"/>
    </source>
</evidence>
<dbReference type="Pfam" id="PF00005">
    <property type="entry name" value="ABC_tran"/>
    <property type="match status" value="1"/>
</dbReference>
<feature type="domain" description="ABC transporter" evidence="7">
    <location>
        <begin position="6"/>
        <end position="234"/>
    </location>
</feature>
<gene>
    <name evidence="8" type="ORF">Q8814_16270</name>
</gene>
<dbReference type="SUPFAM" id="SSF52540">
    <property type="entry name" value="P-loop containing nucleoside triphosphate hydrolases"/>
    <property type="match status" value="1"/>
</dbReference>
<dbReference type="InterPro" id="IPR027417">
    <property type="entry name" value="P-loop_NTPase"/>
</dbReference>
<sequence>MADVVLTAESMTSGYNGVAAVSDVNLTVSAGEVVSILGSNGAGKTTTLLTLAGLLPVMGGAVTALGAPVDHRRPYRMARRGVRLVPDDRGLFSAMTVRDHFRLARRTPDRAREELVLDRFPALARLQSRTVGLLSGGEQQMLAIAVALLAEPRILMVDEMSLGLAPLVVEQMLPAIRDLARDEDIAVVLVEQHVELALAVSDRAIVLGHGRAVLQGDAATLLADRDRLEAAYFGAADLEAQRRDRAV</sequence>
<accession>A0ABU7JUF5</accession>
<reference evidence="8 9" key="1">
    <citation type="submission" date="2023-08" db="EMBL/GenBank/DDBJ databases">
        <authorList>
            <person name="Girao M."/>
            <person name="Carvalho M.F."/>
        </authorList>
    </citation>
    <scope>NUCLEOTIDE SEQUENCE [LARGE SCALE GENOMIC DNA]</scope>
    <source>
        <strain evidence="8 9">CC-R104</strain>
    </source>
</reference>
<dbReference type="InterPro" id="IPR003439">
    <property type="entry name" value="ABC_transporter-like_ATP-bd"/>
</dbReference>
<keyword evidence="5" id="KW-0029">Amino-acid transport</keyword>
<dbReference type="InterPro" id="IPR017871">
    <property type="entry name" value="ABC_transporter-like_CS"/>
</dbReference>
<evidence type="ECO:0000256" key="4">
    <source>
        <dbReference type="ARBA" id="ARBA00022840"/>
    </source>
</evidence>
<keyword evidence="3" id="KW-0547">Nucleotide-binding</keyword>
<dbReference type="Gene3D" id="3.40.50.300">
    <property type="entry name" value="P-loop containing nucleotide triphosphate hydrolases"/>
    <property type="match status" value="1"/>
</dbReference>
<dbReference type="PROSITE" id="PS00211">
    <property type="entry name" value="ABC_TRANSPORTER_1"/>
    <property type="match status" value="1"/>
</dbReference>
<feature type="transmembrane region" description="Helical" evidence="6">
    <location>
        <begin position="48"/>
        <end position="69"/>
    </location>
</feature>
<evidence type="ECO:0000256" key="2">
    <source>
        <dbReference type="ARBA" id="ARBA00022448"/>
    </source>
</evidence>
<dbReference type="InterPro" id="IPR052156">
    <property type="entry name" value="BCAA_Transport_ATP-bd_LivF"/>
</dbReference>
<evidence type="ECO:0000256" key="6">
    <source>
        <dbReference type="SAM" id="Phobius"/>
    </source>
</evidence>
<dbReference type="SMART" id="SM00382">
    <property type="entry name" value="AAA"/>
    <property type="match status" value="1"/>
</dbReference>
<comment type="caution">
    <text evidence="8">The sequence shown here is derived from an EMBL/GenBank/DDBJ whole genome shotgun (WGS) entry which is preliminary data.</text>
</comment>
<dbReference type="RefSeq" id="WP_330153049.1">
    <property type="nucleotide sequence ID" value="NZ_JAUZMZ010000092.1"/>
</dbReference>
<evidence type="ECO:0000256" key="1">
    <source>
        <dbReference type="ARBA" id="ARBA00005417"/>
    </source>
</evidence>
<name>A0ABU7JUF5_9NOCA</name>
<organism evidence="8 9">
    <name type="scientific">Rhodococcus chondri</name>
    <dbReference type="NCBI Taxonomy" id="3065941"/>
    <lineage>
        <taxon>Bacteria</taxon>
        <taxon>Bacillati</taxon>
        <taxon>Actinomycetota</taxon>
        <taxon>Actinomycetes</taxon>
        <taxon>Mycobacteriales</taxon>
        <taxon>Nocardiaceae</taxon>
        <taxon>Rhodococcus</taxon>
    </lineage>
</organism>
<dbReference type="PANTHER" id="PTHR43820">
    <property type="entry name" value="HIGH-AFFINITY BRANCHED-CHAIN AMINO ACID TRANSPORT ATP-BINDING PROTEIN LIVF"/>
    <property type="match status" value="1"/>
</dbReference>
<keyword evidence="4 8" id="KW-0067">ATP-binding</keyword>
<keyword evidence="6" id="KW-0472">Membrane</keyword>
<evidence type="ECO:0000259" key="7">
    <source>
        <dbReference type="PROSITE" id="PS50893"/>
    </source>
</evidence>
<dbReference type="PANTHER" id="PTHR43820:SF4">
    <property type="entry name" value="HIGH-AFFINITY BRANCHED-CHAIN AMINO ACID TRANSPORT ATP-BINDING PROTEIN LIVF"/>
    <property type="match status" value="1"/>
</dbReference>
<keyword evidence="2" id="KW-0813">Transport</keyword>
<keyword evidence="9" id="KW-1185">Reference proteome</keyword>
<proteinExistence type="inferred from homology"/>
<dbReference type="PROSITE" id="PS50893">
    <property type="entry name" value="ABC_TRANSPORTER_2"/>
    <property type="match status" value="1"/>
</dbReference>
<keyword evidence="6" id="KW-0812">Transmembrane</keyword>
<keyword evidence="6" id="KW-1133">Transmembrane helix</keyword>
<dbReference type="InterPro" id="IPR003593">
    <property type="entry name" value="AAA+_ATPase"/>
</dbReference>
<protein>
    <submittedName>
        <fullName evidence="8">ATP-binding cassette domain-containing protein</fullName>
    </submittedName>
</protein>
<comment type="similarity">
    <text evidence="1">Belongs to the ABC transporter superfamily.</text>
</comment>
<dbReference type="EMBL" id="JAUZMZ010000092">
    <property type="protein sequence ID" value="MEE2033656.1"/>
    <property type="molecule type" value="Genomic_DNA"/>
</dbReference>
<evidence type="ECO:0000313" key="8">
    <source>
        <dbReference type="EMBL" id="MEE2033656.1"/>
    </source>
</evidence>
<evidence type="ECO:0000313" key="9">
    <source>
        <dbReference type="Proteomes" id="UP001331936"/>
    </source>
</evidence>
<dbReference type="Proteomes" id="UP001331936">
    <property type="component" value="Unassembled WGS sequence"/>
</dbReference>
<dbReference type="GO" id="GO:0005524">
    <property type="term" value="F:ATP binding"/>
    <property type="evidence" value="ECO:0007669"/>
    <property type="project" value="UniProtKB-KW"/>
</dbReference>